<dbReference type="EMBL" id="JAPDMQ010000447">
    <property type="protein sequence ID" value="KAK0524520.1"/>
    <property type="molecule type" value="Genomic_DNA"/>
</dbReference>
<feature type="coiled-coil region" evidence="1">
    <location>
        <begin position="1214"/>
        <end position="1248"/>
    </location>
</feature>
<sequence length="1500" mass="159650">MLVAPYNNAMRLGQGFNSYTHEICVDDAVTIAPNQPENVLTNDGNTMRLTALVLGMPSAWTKQPPVLADDSVYDRAKDEQLRLEPPAAANAGDEEQQKDGAGSTADASATAVGEGGGDSFSQHIAPASTSGNATGAGDPSALAGTTPSGDAAPAGNASSPDDAHAVGGPDSTQKAAPAGESMESIKQPQLTGDAASTGETTGSGGAAGIGAGDSADSTSKVGASDTTDAGDLARSGSTPTPGDAAGSGNQANSSAQDGRSAGQGISALDPIPSMSRDGASAAGQDAAEVAAGSNAGGAVDDAGADSNAAAGASGTSSGAPVPSALSEGSSQQADDASGKEDENGASAADEKKDVQEGAGESTSEKGNKADEGTDAGQADGQSSSNDSFDAKDRTTKSEDADSDNADPSAGAGSAIPREAALDGGESKAVERKPAAAVRSAKAQKMLDDHEAEQAAKKRAAEEAAQAQAAQEAERQRLEKVKRLERSRQLNEREPVMRAAADKFKVNLSLEKMAAMHREFMLPKAGQDDPNAAAPGKSTQVFSIKNSCGISQTVIFHSQFVNALSEITTDMGVSAGLSIKKGAVGGGGRASFIDSDRFSSSDLNYYISVKVINMSIAYKDALEFNDLENVSAADFRKVFGDCFISGFVEGGELNALISMQILNKVKSTDIKAEGQIALGDSIKVEGSGAVQSAKANLELNTETTVQVSWIGGGVVKPPEEAWTIESLSRAASRFPDNVAQSPARTYAILTKYETLRSYQMQQRREVSPIDFKNAALYTNELMDTYMAYKAMYSRITTQISDVQRGTLRFKKLEAKDALELEVPKPTEAMRLMPLEGLSDADKKSIIGRFPDTLDGLDDARREVRMQMNHIINLVDKISVRPEIVLERVPYEKFLPAFAFASLLPELEPTVRTSKRLAGPLTGERMFGEKAEEGDASVTSEVAKLCAFKKQPGESSAAAAAETARSGTSSKKAKAPLKLFADEKRMIETFLAAREDDVVDTLRLTPPLGSEALQHPGELFTALDFVQPSILLREVTVTVAEGVVCGIACRYTNGMSWKRGDPDPDTDDVKQFQLKLNLKAQERITSAIITVGTEEVHTKPEHVISVKLVSNRGRSILAYDNKVKRAGFNKCFIGSGKRAFTSVRTITFESPLERGFLVGFWGRSSQGPSPGVFRLGLVWASSNPVELSRIEAAKMDEKARAARADDAAHEESVSAADRLNRDLTHLESKHAKLQLESEQQQRQIELLQAALASNALAAAEKEKTLREGVARALREAAQTDNLLADRALAEPSEQEIKDAIAVMTQTARLQRERLEGQLTTVRSEKAGTEKLKAELESKLSSAQNEKQAIDGKLSKAVRDLNLLEGVPMKFRQKLSGLVCGVPFNTKQGTLFDNTDQKFYLERVDTGGFKLFLWILGKKLFIRMAEADYCNAGQRSRWVHFTEVDEPTVIFLQPVPNMSNHFFIRAGGDTGWVLCSYLDQPRPGTQLCWYQSTDTETAYWSMG</sequence>
<feature type="compositionally biased region" description="Polar residues" evidence="2">
    <location>
        <begin position="119"/>
        <end position="133"/>
    </location>
</feature>
<evidence type="ECO:0000256" key="1">
    <source>
        <dbReference type="SAM" id="Coils"/>
    </source>
</evidence>
<name>A0AAN6GBK3_9BASI</name>
<feature type="coiled-coil region" evidence="1">
    <location>
        <begin position="1323"/>
        <end position="1350"/>
    </location>
</feature>
<organism evidence="3 4">
    <name type="scientific">Tilletia horrida</name>
    <dbReference type="NCBI Taxonomy" id="155126"/>
    <lineage>
        <taxon>Eukaryota</taxon>
        <taxon>Fungi</taxon>
        <taxon>Dikarya</taxon>
        <taxon>Basidiomycota</taxon>
        <taxon>Ustilaginomycotina</taxon>
        <taxon>Exobasidiomycetes</taxon>
        <taxon>Tilletiales</taxon>
        <taxon>Tilletiaceae</taxon>
        <taxon>Tilletia</taxon>
    </lineage>
</organism>
<comment type="caution">
    <text evidence="3">The sequence shown here is derived from an EMBL/GenBank/DDBJ whole genome shotgun (WGS) entry which is preliminary data.</text>
</comment>
<feature type="compositionally biased region" description="Basic and acidic residues" evidence="2">
    <location>
        <begin position="336"/>
        <end position="355"/>
    </location>
</feature>
<proteinExistence type="predicted"/>
<evidence type="ECO:0000313" key="4">
    <source>
        <dbReference type="Proteomes" id="UP001176521"/>
    </source>
</evidence>
<dbReference type="InterPro" id="IPR036404">
    <property type="entry name" value="Jacalin-like_lectin_dom_sf"/>
</dbReference>
<feature type="compositionally biased region" description="Basic and acidic residues" evidence="2">
    <location>
        <begin position="388"/>
        <end position="399"/>
    </location>
</feature>
<keyword evidence="4" id="KW-1185">Reference proteome</keyword>
<keyword evidence="1" id="KW-0175">Coiled coil</keyword>
<feature type="compositionally biased region" description="Basic and acidic residues" evidence="2">
    <location>
        <begin position="444"/>
        <end position="461"/>
    </location>
</feature>
<feature type="compositionally biased region" description="Low complexity" evidence="2">
    <location>
        <begin position="244"/>
        <end position="256"/>
    </location>
</feature>
<protein>
    <submittedName>
        <fullName evidence="3">Uncharacterized protein</fullName>
    </submittedName>
</protein>
<feature type="compositionally biased region" description="Basic and acidic residues" evidence="2">
    <location>
        <begin position="424"/>
        <end position="433"/>
    </location>
</feature>
<accession>A0AAN6GBK3</accession>
<feature type="compositionally biased region" description="Low complexity" evidence="2">
    <location>
        <begin position="191"/>
        <end position="200"/>
    </location>
</feature>
<feature type="compositionally biased region" description="Gly residues" evidence="2">
    <location>
        <begin position="201"/>
        <end position="211"/>
    </location>
</feature>
<reference evidence="3" key="1">
    <citation type="journal article" date="2023" name="PhytoFront">
        <title>Draft Genome Resources of Seven Strains of Tilletia horrida, Causal Agent of Kernel Smut of Rice.</title>
        <authorList>
            <person name="Khanal S."/>
            <person name="Antony Babu S."/>
            <person name="Zhou X.G."/>
        </authorList>
    </citation>
    <scope>NUCLEOTIDE SEQUENCE</scope>
    <source>
        <strain evidence="3">TX3</strain>
    </source>
</reference>
<evidence type="ECO:0000256" key="2">
    <source>
        <dbReference type="SAM" id="MobiDB-lite"/>
    </source>
</evidence>
<feature type="compositionally biased region" description="Low complexity" evidence="2">
    <location>
        <begin position="278"/>
        <end position="324"/>
    </location>
</feature>
<feature type="compositionally biased region" description="Low complexity" evidence="2">
    <location>
        <begin position="99"/>
        <end position="111"/>
    </location>
</feature>
<feature type="region of interest" description="Disordered" evidence="2">
    <location>
        <begin position="84"/>
        <end position="473"/>
    </location>
</feature>
<evidence type="ECO:0000313" key="3">
    <source>
        <dbReference type="EMBL" id="KAK0524520.1"/>
    </source>
</evidence>
<feature type="compositionally biased region" description="Basic and acidic residues" evidence="2">
    <location>
        <begin position="362"/>
        <end position="371"/>
    </location>
</feature>
<dbReference type="Proteomes" id="UP001176521">
    <property type="component" value="Unassembled WGS sequence"/>
</dbReference>
<gene>
    <name evidence="3" type="ORF">OC842_005811</name>
</gene>
<dbReference type="Gene3D" id="2.100.10.30">
    <property type="entry name" value="Jacalin-like lectin domain"/>
    <property type="match status" value="1"/>
</dbReference>